<dbReference type="GO" id="GO:0006526">
    <property type="term" value="P:L-arginine biosynthetic process"/>
    <property type="evidence" value="ECO:0007669"/>
    <property type="project" value="UniProtKB-UniRule"/>
</dbReference>
<dbReference type="EMBL" id="PCVY01000004">
    <property type="protein sequence ID" value="PIQ87496.1"/>
    <property type="molecule type" value="Genomic_DNA"/>
</dbReference>
<accession>A0A2H0LT05</accession>
<dbReference type="SUPFAM" id="SSF53383">
    <property type="entry name" value="PLP-dependent transferases"/>
    <property type="match status" value="1"/>
</dbReference>
<comment type="pathway">
    <text evidence="5">Amino-acid biosynthesis; L-arginine biosynthesis; N(2)-acetyl-L-ornithine from L-glutamate: step 4/4.</text>
</comment>
<dbReference type="EC" id="2.6.1.11" evidence="5"/>
<dbReference type="Gene3D" id="3.40.640.10">
    <property type="entry name" value="Type I PLP-dependent aspartate aminotransferase-like (Major domain)"/>
    <property type="match status" value="1"/>
</dbReference>
<dbReference type="PANTHER" id="PTHR11986">
    <property type="entry name" value="AMINOTRANSFERASE CLASS III"/>
    <property type="match status" value="1"/>
</dbReference>
<dbReference type="CDD" id="cd00610">
    <property type="entry name" value="OAT_like"/>
    <property type="match status" value="1"/>
</dbReference>
<keyword evidence="5" id="KW-0963">Cytoplasm</keyword>
<dbReference type="GO" id="GO:0005737">
    <property type="term" value="C:cytoplasm"/>
    <property type="evidence" value="ECO:0007669"/>
    <property type="project" value="UniProtKB-SubCell"/>
</dbReference>
<organism evidence="6 7">
    <name type="scientific">Candidatus Abzuiibacterium crystallinum</name>
    <dbReference type="NCBI Taxonomy" id="1974748"/>
    <lineage>
        <taxon>Bacteria</taxon>
        <taxon>Pseudomonadati</taxon>
        <taxon>Candidatus Omnitrophota</taxon>
        <taxon>Candidatus Abzuiibacterium</taxon>
    </lineage>
</organism>
<dbReference type="InterPro" id="IPR015424">
    <property type="entry name" value="PyrdxlP-dep_Trfase"/>
</dbReference>
<dbReference type="PANTHER" id="PTHR11986:SF79">
    <property type="entry name" value="ACETYLORNITHINE AMINOTRANSFERASE, MITOCHONDRIAL"/>
    <property type="match status" value="1"/>
</dbReference>
<gene>
    <name evidence="5" type="primary">argD</name>
    <name evidence="6" type="ORF">COV74_00570</name>
</gene>
<dbReference type="NCBIfam" id="NF002325">
    <property type="entry name" value="PRK01278.1"/>
    <property type="match status" value="1"/>
</dbReference>
<evidence type="ECO:0000256" key="5">
    <source>
        <dbReference type="HAMAP-Rule" id="MF_01107"/>
    </source>
</evidence>
<dbReference type="NCBIfam" id="TIGR00707">
    <property type="entry name" value="argD"/>
    <property type="match status" value="1"/>
</dbReference>
<evidence type="ECO:0000256" key="1">
    <source>
        <dbReference type="ARBA" id="ARBA00022576"/>
    </source>
</evidence>
<evidence type="ECO:0000256" key="4">
    <source>
        <dbReference type="ARBA" id="ARBA00022898"/>
    </source>
</evidence>
<comment type="catalytic activity">
    <reaction evidence="5">
        <text>N(2)-acetyl-L-ornithine + 2-oxoglutarate = N-acetyl-L-glutamate 5-semialdehyde + L-glutamate</text>
        <dbReference type="Rhea" id="RHEA:18049"/>
        <dbReference type="ChEBI" id="CHEBI:16810"/>
        <dbReference type="ChEBI" id="CHEBI:29123"/>
        <dbReference type="ChEBI" id="CHEBI:29985"/>
        <dbReference type="ChEBI" id="CHEBI:57805"/>
        <dbReference type="EC" id="2.6.1.11"/>
    </reaction>
</comment>
<dbReference type="InterPro" id="IPR015422">
    <property type="entry name" value="PyrdxlP-dep_Trfase_small"/>
</dbReference>
<protein>
    <recommendedName>
        <fullName evidence="5">Acetylornithine aminotransferase</fullName>
        <shortName evidence="5">ACOAT</shortName>
        <ecNumber evidence="5">2.6.1.11</ecNumber>
    </recommendedName>
</protein>
<dbReference type="InterPro" id="IPR049704">
    <property type="entry name" value="Aminotrans_3_PPA_site"/>
</dbReference>
<dbReference type="InterPro" id="IPR050103">
    <property type="entry name" value="Class-III_PLP-dep_AT"/>
</dbReference>
<feature type="modified residue" description="N6-(pyridoxal phosphate)lysine" evidence="5">
    <location>
        <position position="249"/>
    </location>
</feature>
<keyword evidence="2 5" id="KW-0028">Amino-acid biosynthesis</keyword>
<dbReference type="GO" id="GO:0042802">
    <property type="term" value="F:identical protein binding"/>
    <property type="evidence" value="ECO:0007669"/>
    <property type="project" value="TreeGrafter"/>
</dbReference>
<comment type="cofactor">
    <cofactor evidence="5">
        <name>pyridoxal 5'-phosphate</name>
        <dbReference type="ChEBI" id="CHEBI:597326"/>
    </cofactor>
    <text evidence="5">Binds 1 pyridoxal phosphate per subunit.</text>
</comment>
<dbReference type="UniPathway" id="UPA00068">
    <property type="reaction ID" value="UER00109"/>
</dbReference>
<comment type="similarity">
    <text evidence="5">Belongs to the class-III pyridoxal-phosphate-dependent aminotransferase family. ArgD subfamily.</text>
</comment>
<feature type="binding site" evidence="5">
    <location>
        <position position="138"/>
    </location>
    <ligand>
        <name>N(2)-acetyl-L-ornithine</name>
        <dbReference type="ChEBI" id="CHEBI:57805"/>
    </ligand>
</feature>
<dbReference type="GO" id="GO:0030170">
    <property type="term" value="F:pyridoxal phosphate binding"/>
    <property type="evidence" value="ECO:0007669"/>
    <property type="project" value="InterPro"/>
</dbReference>
<dbReference type="Pfam" id="PF00202">
    <property type="entry name" value="Aminotran_3"/>
    <property type="match status" value="1"/>
</dbReference>
<keyword evidence="4 5" id="KW-0663">Pyridoxal phosphate</keyword>
<keyword evidence="5" id="KW-0055">Arginine biosynthesis</keyword>
<comment type="miscellaneous">
    <text evidence="5">May also have succinyldiaminopimelate aminotransferase activity, thus carrying out the corresponding step in lysine biosynthesis.</text>
</comment>
<evidence type="ECO:0000313" key="7">
    <source>
        <dbReference type="Proteomes" id="UP000230859"/>
    </source>
</evidence>
<dbReference type="InterPro" id="IPR015421">
    <property type="entry name" value="PyrdxlP-dep_Trfase_major"/>
</dbReference>
<name>A0A2H0LT05_9BACT</name>
<dbReference type="Gene3D" id="3.90.1150.10">
    <property type="entry name" value="Aspartate Aminotransferase, domain 1"/>
    <property type="match status" value="1"/>
</dbReference>
<feature type="binding site" evidence="5">
    <location>
        <begin position="220"/>
        <end position="223"/>
    </location>
    <ligand>
        <name>pyridoxal 5'-phosphate</name>
        <dbReference type="ChEBI" id="CHEBI:597326"/>
    </ligand>
</feature>
<dbReference type="PIRSF" id="PIRSF000521">
    <property type="entry name" value="Transaminase_4ab_Lys_Orn"/>
    <property type="match status" value="1"/>
</dbReference>
<dbReference type="PROSITE" id="PS00600">
    <property type="entry name" value="AA_TRANSFER_CLASS_3"/>
    <property type="match status" value="1"/>
</dbReference>
<keyword evidence="1 5" id="KW-0032">Aminotransferase</keyword>
<sequence>MKNKDIDHMYKTYVLPTYTQKPICFVKGKGSRIWDIEGKSYLDFFPGWAVSGLGHCHPMVSQAIKEQARKLLHVPNNFQNLKQAQLAQEIVKRSFPGRVFFCNSGAEANEAAIKFARKWGSKSGRYEIITMNQSFHGRTLATLTATGQKKFHEGFDPLPGGFQYGEFNRFDQIQKLVSGKTAAIMLEPIQGEGGIRVAEPDFLKKIKVLCEEKKLLLIFDEVQTGMGRTGKWFAYQHYDLEPDLMTLAKTLGGGAPIGALVAHSRIKEEVLTPGTHASTYGGNPLAAGASLAVFKAIARERLLENVKHMGTYLKDALLELKKKHAVIRDVRGLGLMLGLELAVPGTAIVDRCLANGLLINCTQGNVLRIMPAMTVSKRLIDQAMRILDAALGEANEG</sequence>
<feature type="binding site" evidence="5">
    <location>
        <position position="279"/>
    </location>
    <ligand>
        <name>pyridoxal 5'-phosphate</name>
        <dbReference type="ChEBI" id="CHEBI:597326"/>
    </ligand>
</feature>
<comment type="subcellular location">
    <subcellularLocation>
        <location evidence="5">Cytoplasm</location>
    </subcellularLocation>
</comment>
<comment type="caution">
    <text evidence="6">The sequence shown here is derived from an EMBL/GenBank/DDBJ whole genome shotgun (WGS) entry which is preliminary data.</text>
</comment>
<dbReference type="FunFam" id="3.40.640.10:FF:000004">
    <property type="entry name" value="Acetylornithine aminotransferase"/>
    <property type="match status" value="1"/>
</dbReference>
<dbReference type="InterPro" id="IPR004636">
    <property type="entry name" value="AcOrn/SuccOrn_fam"/>
</dbReference>
<evidence type="ECO:0000256" key="3">
    <source>
        <dbReference type="ARBA" id="ARBA00022679"/>
    </source>
</evidence>
<keyword evidence="3 5" id="KW-0808">Transferase</keyword>
<dbReference type="AlphaFoldDB" id="A0A2H0LT05"/>
<comment type="subunit">
    <text evidence="5">Homodimer.</text>
</comment>
<feature type="binding site" evidence="5">
    <location>
        <begin position="105"/>
        <end position="106"/>
    </location>
    <ligand>
        <name>pyridoxal 5'-phosphate</name>
        <dbReference type="ChEBI" id="CHEBI:597326"/>
    </ligand>
</feature>
<evidence type="ECO:0000256" key="2">
    <source>
        <dbReference type="ARBA" id="ARBA00022605"/>
    </source>
</evidence>
<proteinExistence type="inferred from homology"/>
<dbReference type="HAMAP" id="MF_01107">
    <property type="entry name" value="ArgD_aminotrans_3"/>
    <property type="match status" value="1"/>
</dbReference>
<evidence type="ECO:0000313" key="6">
    <source>
        <dbReference type="EMBL" id="PIQ87496.1"/>
    </source>
</evidence>
<dbReference type="InterPro" id="IPR005814">
    <property type="entry name" value="Aminotrans_3"/>
</dbReference>
<dbReference type="GO" id="GO:0003992">
    <property type="term" value="F:N2-acetyl-L-ornithine:2-oxoglutarate 5-aminotransferase activity"/>
    <property type="evidence" value="ECO:0007669"/>
    <property type="project" value="UniProtKB-UniRule"/>
</dbReference>
<feature type="binding site" evidence="5">
    <location>
        <position position="135"/>
    </location>
    <ligand>
        <name>pyridoxal 5'-phosphate</name>
        <dbReference type="ChEBI" id="CHEBI:597326"/>
    </ligand>
</feature>
<feature type="binding site" evidence="5">
    <location>
        <position position="278"/>
    </location>
    <ligand>
        <name>N(2)-acetyl-L-ornithine</name>
        <dbReference type="ChEBI" id="CHEBI:57805"/>
    </ligand>
</feature>
<dbReference type="Proteomes" id="UP000230859">
    <property type="component" value="Unassembled WGS sequence"/>
</dbReference>
<reference evidence="6 7" key="1">
    <citation type="submission" date="2017-09" db="EMBL/GenBank/DDBJ databases">
        <title>Depth-based differentiation of microbial function through sediment-hosted aquifers and enrichment of novel symbionts in the deep terrestrial subsurface.</title>
        <authorList>
            <person name="Probst A.J."/>
            <person name="Ladd B."/>
            <person name="Jarett J.K."/>
            <person name="Geller-Mcgrath D.E."/>
            <person name="Sieber C.M."/>
            <person name="Emerson J.B."/>
            <person name="Anantharaman K."/>
            <person name="Thomas B.C."/>
            <person name="Malmstrom R."/>
            <person name="Stieglmeier M."/>
            <person name="Klingl A."/>
            <person name="Woyke T."/>
            <person name="Ryan C.M."/>
            <person name="Banfield J.F."/>
        </authorList>
    </citation>
    <scope>NUCLEOTIDE SEQUENCE [LARGE SCALE GENOMIC DNA]</scope>
    <source>
        <strain evidence="6">CG11_big_fil_rev_8_21_14_0_20_45_26</strain>
    </source>
</reference>